<dbReference type="WBParaSite" id="PDA_v2.g11917.t1">
    <property type="protein sequence ID" value="PDA_v2.g11917.t1"/>
    <property type="gene ID" value="PDA_v2.g11917"/>
</dbReference>
<proteinExistence type="predicted"/>
<evidence type="ECO:0000313" key="1">
    <source>
        <dbReference type="Proteomes" id="UP000887578"/>
    </source>
</evidence>
<dbReference type="PANTHER" id="PTHR22753">
    <property type="entry name" value="TRANSMEMBRANE PROTEIN 68"/>
    <property type="match status" value="1"/>
</dbReference>
<evidence type="ECO:0000313" key="2">
    <source>
        <dbReference type="WBParaSite" id="PDA_v2.g11917.t1"/>
    </source>
</evidence>
<protein>
    <submittedName>
        <fullName evidence="2">Uncharacterized protein</fullName>
    </submittedName>
</protein>
<keyword evidence="1" id="KW-1185">Reference proteome</keyword>
<sequence length="86" mass="9481">MKRTLHVVGDKFVFKIPGWGKMCKVFCVTPGTVEDCVRNLQEGNLLIICPGGVREALFSNPVNYQVMWGKRLGFAKVVLGANVVSI</sequence>
<dbReference type="AlphaFoldDB" id="A0A914P9J7"/>
<dbReference type="PANTHER" id="PTHR22753:SF14">
    <property type="entry name" value="MONOACYLGLYCEROL_DIACYLGLYCEROL O-ACYLTRANSFERASE"/>
    <property type="match status" value="1"/>
</dbReference>
<reference evidence="2" key="1">
    <citation type="submission" date="2022-11" db="UniProtKB">
        <authorList>
            <consortium name="WormBaseParasite"/>
        </authorList>
    </citation>
    <scope>IDENTIFICATION</scope>
</reference>
<name>A0A914P9J7_9BILA</name>
<accession>A0A914P9J7</accession>
<dbReference type="Proteomes" id="UP000887578">
    <property type="component" value="Unplaced"/>
</dbReference>
<organism evidence="1 2">
    <name type="scientific">Panagrolaimus davidi</name>
    <dbReference type="NCBI Taxonomy" id="227884"/>
    <lineage>
        <taxon>Eukaryota</taxon>
        <taxon>Metazoa</taxon>
        <taxon>Ecdysozoa</taxon>
        <taxon>Nematoda</taxon>
        <taxon>Chromadorea</taxon>
        <taxon>Rhabditida</taxon>
        <taxon>Tylenchina</taxon>
        <taxon>Panagrolaimomorpha</taxon>
        <taxon>Panagrolaimoidea</taxon>
        <taxon>Panagrolaimidae</taxon>
        <taxon>Panagrolaimus</taxon>
    </lineage>
</organism>
<dbReference type="GO" id="GO:0016020">
    <property type="term" value="C:membrane"/>
    <property type="evidence" value="ECO:0007669"/>
    <property type="project" value="TreeGrafter"/>
</dbReference>